<evidence type="ECO:0000313" key="2">
    <source>
        <dbReference type="Proteomes" id="UP000032430"/>
    </source>
</evidence>
<dbReference type="AlphaFoldDB" id="A0A098G3Q4"/>
<dbReference type="KEGG" id="lfa:LFA_0663"/>
<keyword evidence="2" id="KW-1185">Reference proteome</keyword>
<name>A0A098G3Q4_9GAMM</name>
<dbReference type="EMBL" id="LN614827">
    <property type="protein sequence ID" value="CEG56115.1"/>
    <property type="molecule type" value="Genomic_DNA"/>
</dbReference>
<proteinExistence type="predicted"/>
<evidence type="ECO:0000313" key="1">
    <source>
        <dbReference type="EMBL" id="CEG56115.1"/>
    </source>
</evidence>
<reference evidence="2" key="1">
    <citation type="submission" date="2014-09" db="EMBL/GenBank/DDBJ databases">
        <authorList>
            <person name="Gomez-Valero L."/>
        </authorList>
    </citation>
    <scope>NUCLEOTIDE SEQUENCE [LARGE SCALE GENOMIC DNA]</scope>
    <source>
        <strain evidence="2">ATCC700992</strain>
    </source>
</reference>
<dbReference type="Proteomes" id="UP000032430">
    <property type="component" value="Chromosome I"/>
</dbReference>
<sequence length="378" mass="43024">MRSQYDKLVYINLTQDLLTASIDTLTIHDRVAELVKIPDDCDLKSLDDPELFPQCTNLTKVYFSAHGSEESKKYVFNRRTSDAKLYHLDDVAAYVGKLLRDANFKNPNVRPRLTLVMSVCEGLGFAKGLQKKLMEHYGVFVDVIANKYVVHERYQMAPGGQQLAITHKVTSEKGDGRVHKRPHAKVLLTIDSNGKQREIDAYELKWIENVSKALHEQVASFTRWADYSKPENIDILKGITTLCRDVDTVISLYMDRDISLTANYLFALLLSCQNASADPLYKDAMNYEMLQIIVKNLISDGLKYINPHKEMSTYMQKQAQIESERKKAVSDEAMPKILLAKKAVYSGLLFEASEYGIETVLSQIDNVQREIDNLKKSI</sequence>
<dbReference type="RefSeq" id="WP_045094850.1">
    <property type="nucleotide sequence ID" value="NZ_LN614827.1"/>
</dbReference>
<accession>A0A098G3Q4</accession>
<organism evidence="1 2">
    <name type="scientific">Legionella fallonii LLAP-10</name>
    <dbReference type="NCBI Taxonomy" id="1212491"/>
    <lineage>
        <taxon>Bacteria</taxon>
        <taxon>Pseudomonadati</taxon>
        <taxon>Pseudomonadota</taxon>
        <taxon>Gammaproteobacteria</taxon>
        <taxon>Legionellales</taxon>
        <taxon>Legionellaceae</taxon>
        <taxon>Legionella</taxon>
    </lineage>
</organism>
<dbReference type="HOGENOM" id="CLU_731146_0_0_6"/>
<protein>
    <submittedName>
        <fullName evidence="1">Uncharacterized protein</fullName>
    </submittedName>
</protein>
<gene>
    <name evidence="1" type="ORF">LFA_0663</name>
</gene>